<dbReference type="Pfam" id="PF07484">
    <property type="entry name" value="Collar"/>
    <property type="match status" value="1"/>
</dbReference>
<accession>A0A1N6MAU1</accession>
<protein>
    <submittedName>
        <fullName evidence="3">Tail fiber protein</fullName>
    </submittedName>
</protein>
<dbReference type="EMBL" id="FSSB01000030">
    <property type="protein sequence ID" value="SIO96477.1"/>
    <property type="molecule type" value="Genomic_DNA"/>
</dbReference>
<feature type="domain" description="Phage tail collar" evidence="1">
    <location>
        <begin position="415"/>
        <end position="461"/>
    </location>
</feature>
<evidence type="ECO:0000259" key="2">
    <source>
        <dbReference type="Pfam" id="PF12571"/>
    </source>
</evidence>
<dbReference type="AlphaFoldDB" id="A0A1N6MAU1"/>
<dbReference type="PANTHER" id="PTHR35191:SF1">
    <property type="entry name" value="PROPHAGE SIDE TAIL FIBER PROTEIN HOMOLOG STFQ-RELATED"/>
    <property type="match status" value="1"/>
</dbReference>
<evidence type="ECO:0000313" key="4">
    <source>
        <dbReference type="Proteomes" id="UP000184774"/>
    </source>
</evidence>
<dbReference type="Proteomes" id="UP000184774">
    <property type="component" value="Unassembled WGS sequence"/>
</dbReference>
<reference evidence="3 4" key="1">
    <citation type="submission" date="2016-12" db="EMBL/GenBank/DDBJ databases">
        <authorList>
            <person name="Song W.-J."/>
            <person name="Kurnit D.M."/>
        </authorList>
    </citation>
    <scope>NUCLEOTIDE SEQUENCE [LARGE SCALE GENOMIC DNA]</scope>
    <source>
        <strain evidence="3 4">CECT 9026</strain>
    </source>
</reference>
<dbReference type="Gene3D" id="3.90.1340.10">
    <property type="entry name" value="Phage tail collar domain"/>
    <property type="match status" value="1"/>
</dbReference>
<feature type="domain" description="Phage tail fibre protein N-terminal" evidence="2">
    <location>
        <begin position="11"/>
        <end position="156"/>
    </location>
</feature>
<gene>
    <name evidence="3" type="ORF">VSP9026_04266</name>
</gene>
<dbReference type="InterPro" id="IPR037053">
    <property type="entry name" value="Phage_tail_collar_dom_sf"/>
</dbReference>
<sequence>MGAMMSQVAIPLAFENYLQDRVVNGLAPDMNEMIFAYLPDLDSEQVIDRHLGLPAPSYWVYRQDITQKAKLNDDSVAYSVVIPSEVEAFTFNAIYLHDKQTANSCGLVVHKSAETKEPGMSSVRTCVQQYSGAARAAKITVTPESWQIDYQARLYGMDDDLRLACLDLFGKASFFADGFLVQAVDGQYVCAAGTGYVAGLRCVNDHQVNIIDVQVGAGIYLDASWQGQVVSRWTTDWQLVASTTPLTDYVEDGIQHYVTPIARVETDGRVTDLRHLGLDENKLPDATSLAKGAVILATDHQANTGQGTGVLSAQQLKQALGQFGSFGTAIDLGVIANNAAFDSVPTGLIHFASSLISGTQIEYQGMKVRHPSGDYSVIAGGYHAGNNALVMYHSSGKKWTDVLMADHANSMCPVGVPQPWPTDTAPAGWAIMKGQAFDTKVYPVLAALYTDGILPDMRGLAIVGKKDEESVLSYEADQVKRHGHTGTMANAGAHYHYRGNMNIYGMLSGVQSGVSTVIGANGAFSASKTTNNGNSAAGGSGQYNIYFDAKHNWVGGTSISGEHTHPINIEAYGAEENTIKNRKYNWIVRLG</sequence>
<name>A0A1N6MAU1_9VIBR</name>
<evidence type="ECO:0000259" key="1">
    <source>
        <dbReference type="Pfam" id="PF07484"/>
    </source>
</evidence>
<dbReference type="InterPro" id="IPR022225">
    <property type="entry name" value="Phage_tail_fibre_N"/>
</dbReference>
<dbReference type="PANTHER" id="PTHR35191">
    <property type="entry name" value="PROPHAGE SIDE TAIL FIBER PROTEIN HOMOLOG STFQ-RELATED"/>
    <property type="match status" value="1"/>
</dbReference>
<dbReference type="InterPro" id="IPR051934">
    <property type="entry name" value="Phage_Tail_Fiber_Structural"/>
</dbReference>
<evidence type="ECO:0000313" key="3">
    <source>
        <dbReference type="EMBL" id="SIO96477.1"/>
    </source>
</evidence>
<dbReference type="SUPFAM" id="SSF88874">
    <property type="entry name" value="Receptor-binding domain of short tail fibre protein gp12"/>
    <property type="match status" value="1"/>
</dbReference>
<organism evidence="3 4">
    <name type="scientific">Vibrio spartinae</name>
    <dbReference type="NCBI Taxonomy" id="1918945"/>
    <lineage>
        <taxon>Bacteria</taxon>
        <taxon>Pseudomonadati</taxon>
        <taxon>Pseudomonadota</taxon>
        <taxon>Gammaproteobacteria</taxon>
        <taxon>Vibrionales</taxon>
        <taxon>Vibrionaceae</taxon>
        <taxon>Vibrio</taxon>
    </lineage>
</organism>
<dbReference type="InterPro" id="IPR011083">
    <property type="entry name" value="Phage_tail_collar_dom"/>
</dbReference>
<proteinExistence type="predicted"/>
<dbReference type="Pfam" id="PF12571">
    <property type="entry name" value="Phage_tail_fib"/>
    <property type="match status" value="1"/>
</dbReference>